<feature type="transmembrane region" description="Helical" evidence="10">
    <location>
        <begin position="106"/>
        <end position="125"/>
    </location>
</feature>
<dbReference type="EMBL" id="JAFFZE010000009">
    <property type="protein sequence ID" value="MCT2583641.1"/>
    <property type="molecule type" value="Genomic_DNA"/>
</dbReference>
<feature type="transmembrane region" description="Helical" evidence="10">
    <location>
        <begin position="82"/>
        <end position="100"/>
    </location>
</feature>
<evidence type="ECO:0000259" key="11">
    <source>
        <dbReference type="Pfam" id="PF07730"/>
    </source>
</evidence>
<comment type="catalytic activity">
    <reaction evidence="1">
        <text>ATP + protein L-histidine = ADP + protein N-phospho-L-histidine.</text>
        <dbReference type="EC" id="2.7.13.3"/>
    </reaction>
</comment>
<dbReference type="InterPro" id="IPR050482">
    <property type="entry name" value="Sensor_HK_TwoCompSys"/>
</dbReference>
<feature type="transmembrane region" description="Helical" evidence="10">
    <location>
        <begin position="45"/>
        <end position="70"/>
    </location>
</feature>
<dbReference type="InterPro" id="IPR036890">
    <property type="entry name" value="HATPase_C_sf"/>
</dbReference>
<keyword evidence="3" id="KW-0597">Phosphoprotein</keyword>
<dbReference type="PANTHER" id="PTHR24421:SF10">
    <property type="entry name" value="NITRATE_NITRITE SENSOR PROTEIN NARQ"/>
    <property type="match status" value="1"/>
</dbReference>
<evidence type="ECO:0000256" key="4">
    <source>
        <dbReference type="ARBA" id="ARBA00022679"/>
    </source>
</evidence>
<evidence type="ECO:0000256" key="8">
    <source>
        <dbReference type="ARBA" id="ARBA00023012"/>
    </source>
</evidence>
<evidence type="ECO:0000256" key="6">
    <source>
        <dbReference type="ARBA" id="ARBA00022777"/>
    </source>
</evidence>
<keyword evidence="10" id="KW-0812">Transmembrane</keyword>
<keyword evidence="6 12" id="KW-0418">Kinase</keyword>
<evidence type="ECO:0000313" key="12">
    <source>
        <dbReference type="EMBL" id="MCT2583641.1"/>
    </source>
</evidence>
<keyword evidence="5" id="KW-0547">Nucleotide-binding</keyword>
<gene>
    <name evidence="12" type="ORF">JT362_10985</name>
</gene>
<keyword evidence="10" id="KW-0472">Membrane</keyword>
<evidence type="ECO:0000256" key="9">
    <source>
        <dbReference type="SAM" id="Coils"/>
    </source>
</evidence>
<protein>
    <recommendedName>
        <fullName evidence="2">histidine kinase</fullName>
        <ecNumber evidence="2">2.7.13.3</ecNumber>
    </recommendedName>
</protein>
<dbReference type="InterPro" id="IPR011712">
    <property type="entry name" value="Sig_transdc_His_kin_sub3_dim/P"/>
</dbReference>
<dbReference type="GO" id="GO:0016301">
    <property type="term" value="F:kinase activity"/>
    <property type="evidence" value="ECO:0007669"/>
    <property type="project" value="UniProtKB-KW"/>
</dbReference>
<keyword evidence="8" id="KW-0902">Two-component regulatory system</keyword>
<sequence length="382" mass="39762">MGRHLAAALVVLADTLLLTATHDVPTALGYAPVAALLAFATRAPLGVFAATLALAVVSGGSYPLLVWVAHRTGLATVSRRDTVVVAGAVAAWPAVAIALGTAPRQAVVAAVVFVVLPLLVGRYLAQHRRLVAALESHNRQLRRERELLAERGRLRERLRIARDMHDSLGRRLSLVSVRAAALEVTTPPERRADVEALGTATRAAVAELYELIGSLRGTADDTPGLAAAEPLVAEFRAAGVPVTVETRGDRRALAPATDAAAYRVVEEGLTNAAKHAPGSPVTVRLDWEADALVLSLTNPVSGPAAPGAGFGLLGLRERVEPAGGFLDHRADDGTFRLVAMLPTSVDLEPEPAVGRVRATALGVATGALLFLLLPASLLTGVA</sequence>
<proteinExistence type="predicted"/>
<keyword evidence="7" id="KW-0067">ATP-binding</keyword>
<dbReference type="Gene3D" id="1.20.5.1930">
    <property type="match status" value="1"/>
</dbReference>
<dbReference type="RefSeq" id="WP_260190998.1">
    <property type="nucleotide sequence ID" value="NZ_JAFFZE010000009.1"/>
</dbReference>
<reference evidence="12 13" key="1">
    <citation type="submission" date="2021-02" db="EMBL/GenBank/DDBJ databases">
        <title>Actinophytocola xerophila sp. nov., isolated from soil of cotton cropping field.</title>
        <authorList>
            <person name="Huang R."/>
            <person name="Chen X."/>
            <person name="Ge X."/>
            <person name="Liu W."/>
        </authorList>
    </citation>
    <scope>NUCLEOTIDE SEQUENCE [LARGE SCALE GENOMIC DNA]</scope>
    <source>
        <strain evidence="12 13">S1-96</strain>
    </source>
</reference>
<dbReference type="SUPFAM" id="SSF55874">
    <property type="entry name" value="ATPase domain of HSP90 chaperone/DNA topoisomerase II/histidine kinase"/>
    <property type="match status" value="1"/>
</dbReference>
<dbReference type="PANTHER" id="PTHR24421">
    <property type="entry name" value="NITRATE/NITRITE SENSOR PROTEIN NARX-RELATED"/>
    <property type="match status" value="1"/>
</dbReference>
<evidence type="ECO:0000256" key="3">
    <source>
        <dbReference type="ARBA" id="ARBA00022553"/>
    </source>
</evidence>
<dbReference type="Proteomes" id="UP001156441">
    <property type="component" value="Unassembled WGS sequence"/>
</dbReference>
<evidence type="ECO:0000256" key="10">
    <source>
        <dbReference type="SAM" id="Phobius"/>
    </source>
</evidence>
<accession>A0ABT2J709</accession>
<name>A0ABT2J709_9PSEU</name>
<evidence type="ECO:0000256" key="7">
    <source>
        <dbReference type="ARBA" id="ARBA00022840"/>
    </source>
</evidence>
<evidence type="ECO:0000256" key="2">
    <source>
        <dbReference type="ARBA" id="ARBA00012438"/>
    </source>
</evidence>
<evidence type="ECO:0000256" key="1">
    <source>
        <dbReference type="ARBA" id="ARBA00000085"/>
    </source>
</evidence>
<keyword evidence="9" id="KW-0175">Coiled coil</keyword>
<dbReference type="EC" id="2.7.13.3" evidence="2"/>
<dbReference type="CDD" id="cd16917">
    <property type="entry name" value="HATPase_UhpB-NarQ-NarX-like"/>
    <property type="match status" value="1"/>
</dbReference>
<keyword evidence="10" id="KW-1133">Transmembrane helix</keyword>
<keyword evidence="4" id="KW-0808">Transferase</keyword>
<keyword evidence="13" id="KW-1185">Reference proteome</keyword>
<comment type="caution">
    <text evidence="12">The sequence shown here is derived from an EMBL/GenBank/DDBJ whole genome shotgun (WGS) entry which is preliminary data.</text>
</comment>
<feature type="transmembrane region" description="Helical" evidence="10">
    <location>
        <begin position="360"/>
        <end position="381"/>
    </location>
</feature>
<organism evidence="12 13">
    <name type="scientific">Actinophytocola gossypii</name>
    <dbReference type="NCBI Taxonomy" id="2812003"/>
    <lineage>
        <taxon>Bacteria</taxon>
        <taxon>Bacillati</taxon>
        <taxon>Actinomycetota</taxon>
        <taxon>Actinomycetes</taxon>
        <taxon>Pseudonocardiales</taxon>
        <taxon>Pseudonocardiaceae</taxon>
    </lineage>
</organism>
<dbReference type="Pfam" id="PF07730">
    <property type="entry name" value="HisKA_3"/>
    <property type="match status" value="1"/>
</dbReference>
<feature type="domain" description="Signal transduction histidine kinase subgroup 3 dimerisation and phosphoacceptor" evidence="11">
    <location>
        <begin position="156"/>
        <end position="218"/>
    </location>
</feature>
<feature type="coiled-coil region" evidence="9">
    <location>
        <begin position="124"/>
        <end position="151"/>
    </location>
</feature>
<dbReference type="Gene3D" id="3.30.565.10">
    <property type="entry name" value="Histidine kinase-like ATPase, C-terminal domain"/>
    <property type="match status" value="1"/>
</dbReference>
<evidence type="ECO:0000313" key="13">
    <source>
        <dbReference type="Proteomes" id="UP001156441"/>
    </source>
</evidence>
<evidence type="ECO:0000256" key="5">
    <source>
        <dbReference type="ARBA" id="ARBA00022741"/>
    </source>
</evidence>